<gene>
    <name evidence="1" type="ORF">HAX54_008737</name>
</gene>
<dbReference type="EMBL" id="JACEIK010001461">
    <property type="protein sequence ID" value="MCD7469596.1"/>
    <property type="molecule type" value="Genomic_DNA"/>
</dbReference>
<protein>
    <submittedName>
        <fullName evidence="1">Uncharacterized protein</fullName>
    </submittedName>
</protein>
<proteinExistence type="predicted"/>
<sequence>LVVSRALTRRDSVASCLQSRMEEGCCAPGIVLDGQHLVSGSAPIPCHIAQLVAPREGCLAQLVLPRCWCLVLLVA</sequence>
<dbReference type="Proteomes" id="UP000823775">
    <property type="component" value="Unassembled WGS sequence"/>
</dbReference>
<evidence type="ECO:0000313" key="1">
    <source>
        <dbReference type="EMBL" id="MCD7469596.1"/>
    </source>
</evidence>
<organism evidence="1 2">
    <name type="scientific">Datura stramonium</name>
    <name type="common">Jimsonweed</name>
    <name type="synonym">Common thornapple</name>
    <dbReference type="NCBI Taxonomy" id="4076"/>
    <lineage>
        <taxon>Eukaryota</taxon>
        <taxon>Viridiplantae</taxon>
        <taxon>Streptophyta</taxon>
        <taxon>Embryophyta</taxon>
        <taxon>Tracheophyta</taxon>
        <taxon>Spermatophyta</taxon>
        <taxon>Magnoliopsida</taxon>
        <taxon>eudicotyledons</taxon>
        <taxon>Gunneridae</taxon>
        <taxon>Pentapetalae</taxon>
        <taxon>asterids</taxon>
        <taxon>lamiids</taxon>
        <taxon>Solanales</taxon>
        <taxon>Solanaceae</taxon>
        <taxon>Solanoideae</taxon>
        <taxon>Datureae</taxon>
        <taxon>Datura</taxon>
    </lineage>
</organism>
<evidence type="ECO:0000313" key="2">
    <source>
        <dbReference type="Proteomes" id="UP000823775"/>
    </source>
</evidence>
<comment type="caution">
    <text evidence="1">The sequence shown here is derived from an EMBL/GenBank/DDBJ whole genome shotgun (WGS) entry which is preliminary data.</text>
</comment>
<reference evidence="1 2" key="1">
    <citation type="journal article" date="2021" name="BMC Genomics">
        <title>Datura genome reveals duplications of psychoactive alkaloid biosynthetic genes and high mutation rate following tissue culture.</title>
        <authorList>
            <person name="Rajewski A."/>
            <person name="Carter-House D."/>
            <person name="Stajich J."/>
            <person name="Litt A."/>
        </authorList>
    </citation>
    <scope>NUCLEOTIDE SEQUENCE [LARGE SCALE GENOMIC DNA]</scope>
    <source>
        <strain evidence="1">AR-01</strain>
    </source>
</reference>
<keyword evidence="2" id="KW-1185">Reference proteome</keyword>
<name>A0ABS8TF56_DATST</name>
<feature type="non-terminal residue" evidence="1">
    <location>
        <position position="1"/>
    </location>
</feature>
<accession>A0ABS8TF56</accession>